<evidence type="ECO:0000256" key="7">
    <source>
        <dbReference type="ARBA" id="ARBA00022777"/>
    </source>
</evidence>
<evidence type="ECO:0000256" key="12">
    <source>
        <dbReference type="ARBA" id="ARBA00023136"/>
    </source>
</evidence>
<dbReference type="Gene3D" id="1.10.287.130">
    <property type="match status" value="1"/>
</dbReference>
<keyword evidence="6" id="KW-0547">Nucleotide-binding</keyword>
<sequence length="743" mass="83804">MKSKKIQFTCPHTLVLEQENARLYEEVLTARKASDITARMVSDQFARMEKVLRQLEDKISEEKELRKKVSQKNRYLAALNETNMDLMSKLDLTELLTAIMKRACELLNSNHGCIYLYNPEARLLERKIEQGLFCHIAKKEIESGFGLSGRVFQADKTIVINDYNNWTGRPSIRKDMIRAIMGVPLHADLRVTGVISLAYGFNSKQIFGQEESELLERFAQLASMAIENARLYSEAHKAQEAAETANRAKSTFLANMSHELRTPLNAIIGYSEMLMEDAQDLEQEDFIPDLQKIHSAGKHLLSLINDILDLSKVEAGKMDLFLENFDVEPMINEVIDTIKPLADKNKNTLKLNFINNPGTIYADLTKLRQSLFNLLSNACKFTDQGQITLNVDKQEKDNKEYVIFSVSDSGIGMNEDQMKKLFKVFSQADDSITRKFGGTGLGLVITRLFCKMMGGDVTVKSREGHGTTFTINIPAAVTRQESVLNQDAGSKAEVIPGRKQTVLVIDDDFNARELMKRFLHKEGFSVETASGGKEGLEKARAVRPDLITLDVMMPEIDGWSVLTILKTDPDLSDIPVIMLTMIDDKNMGFALGASEYMVKPVNYNRLASLLDKYQKVSNSSPVLIVEDNEDVRDMLQRMTQKQGYNTVTAKNGKEGLEQLSSIYPGLILLDLMMPEMDGFQFIEELRKNDLWQSIPVIIITAKDITAEDRIRLNGYVEKILLKGSYGKDELLEEIRSLIPASIK</sequence>
<dbReference type="Pfam" id="PF13185">
    <property type="entry name" value="GAF_2"/>
    <property type="match status" value="1"/>
</dbReference>
<dbReference type="SMART" id="SM00065">
    <property type="entry name" value="GAF"/>
    <property type="match status" value="1"/>
</dbReference>
<accession>A0A975GJV8</accession>
<dbReference type="Pfam" id="PF00072">
    <property type="entry name" value="Response_reg"/>
    <property type="match status" value="2"/>
</dbReference>
<dbReference type="Proteomes" id="UP000663720">
    <property type="component" value="Chromosome"/>
</dbReference>
<dbReference type="GO" id="GO:0009927">
    <property type="term" value="F:histidine phosphotransfer kinase activity"/>
    <property type="evidence" value="ECO:0007669"/>
    <property type="project" value="TreeGrafter"/>
</dbReference>
<keyword evidence="8" id="KW-0067">ATP-binding</keyword>
<dbReference type="InterPro" id="IPR001789">
    <property type="entry name" value="Sig_transdc_resp-reg_receiver"/>
</dbReference>
<feature type="coiled-coil region" evidence="16">
    <location>
        <begin position="38"/>
        <end position="72"/>
    </location>
</feature>
<dbReference type="Pfam" id="PF02518">
    <property type="entry name" value="HATPase_c"/>
    <property type="match status" value="1"/>
</dbReference>
<dbReference type="Pfam" id="PF00512">
    <property type="entry name" value="HisKA"/>
    <property type="match status" value="1"/>
</dbReference>
<dbReference type="SUPFAM" id="SSF55874">
    <property type="entry name" value="ATPase domain of HSP90 chaperone/DNA topoisomerase II/histidine kinase"/>
    <property type="match status" value="1"/>
</dbReference>
<dbReference type="SUPFAM" id="SSF52172">
    <property type="entry name" value="CheY-like"/>
    <property type="match status" value="2"/>
</dbReference>
<keyword evidence="10" id="KW-0805">Transcription regulation</keyword>
<dbReference type="InterPro" id="IPR003661">
    <property type="entry name" value="HisK_dim/P_dom"/>
</dbReference>
<dbReference type="InterPro" id="IPR036890">
    <property type="entry name" value="HATPase_C_sf"/>
</dbReference>
<dbReference type="FunFam" id="3.30.565.10:FF:000010">
    <property type="entry name" value="Sensor histidine kinase RcsC"/>
    <property type="match status" value="1"/>
</dbReference>
<reference evidence="19" key="1">
    <citation type="journal article" date="2021" name="Microb. Physiol.">
        <title>Proteogenomic Insights into the Physiology of Marine, Sulfate-Reducing, Filamentous Desulfonema limicola and Desulfonema magnum.</title>
        <authorList>
            <person name="Schnaars V."/>
            <person name="Wohlbrand L."/>
            <person name="Scheve S."/>
            <person name="Hinrichs C."/>
            <person name="Reinhardt R."/>
            <person name="Rabus R."/>
        </authorList>
    </citation>
    <scope>NUCLEOTIDE SEQUENCE</scope>
    <source>
        <strain evidence="19">5ac10</strain>
    </source>
</reference>
<dbReference type="PROSITE" id="PS50110">
    <property type="entry name" value="RESPONSE_REGULATORY"/>
    <property type="match status" value="2"/>
</dbReference>
<dbReference type="FunFam" id="3.40.50.2300:FF:000001">
    <property type="entry name" value="DNA-binding response regulator PhoB"/>
    <property type="match status" value="1"/>
</dbReference>
<dbReference type="KEGG" id="dli:dnl_63630"/>
<gene>
    <name evidence="19" type="ORF">dnl_63630</name>
</gene>
<dbReference type="FunFam" id="1.10.287.130:FF:000038">
    <property type="entry name" value="Sensory transduction histidine kinase"/>
    <property type="match status" value="1"/>
</dbReference>
<dbReference type="Gene3D" id="3.30.565.10">
    <property type="entry name" value="Histidine kinase-like ATPase, C-terminal domain"/>
    <property type="match status" value="1"/>
</dbReference>
<evidence type="ECO:0000259" key="18">
    <source>
        <dbReference type="PROSITE" id="PS50110"/>
    </source>
</evidence>
<evidence type="ECO:0000256" key="2">
    <source>
        <dbReference type="ARBA" id="ARBA00004370"/>
    </source>
</evidence>
<dbReference type="Gene3D" id="3.30.450.40">
    <property type="match status" value="1"/>
</dbReference>
<evidence type="ECO:0000256" key="6">
    <source>
        <dbReference type="ARBA" id="ARBA00022741"/>
    </source>
</evidence>
<evidence type="ECO:0000256" key="3">
    <source>
        <dbReference type="ARBA" id="ARBA00012438"/>
    </source>
</evidence>
<keyword evidence="7 19" id="KW-0418">Kinase</keyword>
<keyword evidence="4 15" id="KW-0597">Phosphoprotein</keyword>
<evidence type="ECO:0000256" key="11">
    <source>
        <dbReference type="ARBA" id="ARBA00023125"/>
    </source>
</evidence>
<dbReference type="InterPro" id="IPR029016">
    <property type="entry name" value="GAF-like_dom_sf"/>
</dbReference>
<dbReference type="GO" id="GO:0003677">
    <property type="term" value="F:DNA binding"/>
    <property type="evidence" value="ECO:0007669"/>
    <property type="project" value="UniProtKB-KW"/>
</dbReference>
<protein>
    <recommendedName>
        <fullName evidence="3">histidine kinase</fullName>
        <ecNumber evidence="3">2.7.13.3</ecNumber>
    </recommendedName>
</protein>
<dbReference type="PRINTS" id="PR00344">
    <property type="entry name" value="BCTRLSENSOR"/>
</dbReference>
<dbReference type="InterPro" id="IPR005467">
    <property type="entry name" value="His_kinase_dom"/>
</dbReference>
<evidence type="ECO:0000256" key="9">
    <source>
        <dbReference type="ARBA" id="ARBA00023012"/>
    </source>
</evidence>
<evidence type="ECO:0000256" key="14">
    <source>
        <dbReference type="ARBA" id="ARBA00023306"/>
    </source>
</evidence>
<proteinExistence type="predicted"/>
<keyword evidence="14" id="KW-0131">Cell cycle</keyword>
<evidence type="ECO:0000313" key="20">
    <source>
        <dbReference type="Proteomes" id="UP000663720"/>
    </source>
</evidence>
<evidence type="ECO:0000256" key="5">
    <source>
        <dbReference type="ARBA" id="ARBA00022679"/>
    </source>
</evidence>
<dbReference type="InterPro" id="IPR011006">
    <property type="entry name" value="CheY-like_superfamily"/>
</dbReference>
<feature type="domain" description="Histidine kinase" evidence="17">
    <location>
        <begin position="255"/>
        <end position="477"/>
    </location>
</feature>
<dbReference type="Gene3D" id="3.40.50.2300">
    <property type="match status" value="2"/>
</dbReference>
<dbReference type="AlphaFoldDB" id="A0A975GJV8"/>
<name>A0A975GJV8_9BACT</name>
<evidence type="ECO:0000256" key="16">
    <source>
        <dbReference type="SAM" id="Coils"/>
    </source>
</evidence>
<evidence type="ECO:0000256" key="13">
    <source>
        <dbReference type="ARBA" id="ARBA00023163"/>
    </source>
</evidence>
<evidence type="ECO:0000256" key="4">
    <source>
        <dbReference type="ARBA" id="ARBA00022553"/>
    </source>
</evidence>
<feature type="modified residue" description="4-aspartylphosphate" evidence="15">
    <location>
        <position position="670"/>
    </location>
</feature>
<keyword evidence="13" id="KW-0804">Transcription</keyword>
<keyword evidence="12" id="KW-0472">Membrane</keyword>
<dbReference type="PROSITE" id="PS50109">
    <property type="entry name" value="HIS_KIN"/>
    <property type="match status" value="1"/>
</dbReference>
<dbReference type="InterPro" id="IPR003018">
    <property type="entry name" value="GAF"/>
</dbReference>
<evidence type="ECO:0000256" key="1">
    <source>
        <dbReference type="ARBA" id="ARBA00000085"/>
    </source>
</evidence>
<dbReference type="InterPro" id="IPR003594">
    <property type="entry name" value="HATPase_dom"/>
</dbReference>
<feature type="domain" description="Response regulatory" evidence="18">
    <location>
        <begin position="621"/>
        <end position="738"/>
    </location>
</feature>
<dbReference type="PANTHER" id="PTHR43047">
    <property type="entry name" value="TWO-COMPONENT HISTIDINE PROTEIN KINASE"/>
    <property type="match status" value="1"/>
</dbReference>
<dbReference type="SUPFAM" id="SSF55781">
    <property type="entry name" value="GAF domain-like"/>
    <property type="match status" value="1"/>
</dbReference>
<dbReference type="RefSeq" id="WP_207689715.1">
    <property type="nucleotide sequence ID" value="NZ_CP061799.1"/>
</dbReference>
<keyword evidence="16" id="KW-0175">Coiled coil</keyword>
<feature type="domain" description="Response regulatory" evidence="18">
    <location>
        <begin position="501"/>
        <end position="614"/>
    </location>
</feature>
<dbReference type="SUPFAM" id="SSF47384">
    <property type="entry name" value="Homodimeric domain of signal transducing histidine kinase"/>
    <property type="match status" value="1"/>
</dbReference>
<comment type="catalytic activity">
    <reaction evidence="1">
        <text>ATP + protein L-histidine = ADP + protein N-phospho-L-histidine.</text>
        <dbReference type="EC" id="2.7.13.3"/>
    </reaction>
</comment>
<dbReference type="EC" id="2.7.13.3" evidence="3"/>
<dbReference type="PANTHER" id="PTHR43047:SF72">
    <property type="entry name" value="OSMOSENSING HISTIDINE PROTEIN KINASE SLN1"/>
    <property type="match status" value="1"/>
</dbReference>
<evidence type="ECO:0000256" key="10">
    <source>
        <dbReference type="ARBA" id="ARBA00023015"/>
    </source>
</evidence>
<evidence type="ECO:0000259" key="17">
    <source>
        <dbReference type="PROSITE" id="PS50109"/>
    </source>
</evidence>
<dbReference type="GO" id="GO:0000155">
    <property type="term" value="F:phosphorelay sensor kinase activity"/>
    <property type="evidence" value="ECO:0007669"/>
    <property type="project" value="InterPro"/>
</dbReference>
<dbReference type="GO" id="GO:0005524">
    <property type="term" value="F:ATP binding"/>
    <property type="evidence" value="ECO:0007669"/>
    <property type="project" value="UniProtKB-KW"/>
</dbReference>
<dbReference type="GO" id="GO:0005886">
    <property type="term" value="C:plasma membrane"/>
    <property type="evidence" value="ECO:0007669"/>
    <property type="project" value="TreeGrafter"/>
</dbReference>
<dbReference type="CDD" id="cd17574">
    <property type="entry name" value="REC_OmpR"/>
    <property type="match status" value="2"/>
</dbReference>
<organism evidence="19 20">
    <name type="scientific">Desulfonema limicola</name>
    <dbReference type="NCBI Taxonomy" id="45656"/>
    <lineage>
        <taxon>Bacteria</taxon>
        <taxon>Pseudomonadati</taxon>
        <taxon>Thermodesulfobacteriota</taxon>
        <taxon>Desulfobacteria</taxon>
        <taxon>Desulfobacterales</taxon>
        <taxon>Desulfococcaceae</taxon>
        <taxon>Desulfonema</taxon>
    </lineage>
</organism>
<evidence type="ECO:0000256" key="8">
    <source>
        <dbReference type="ARBA" id="ARBA00022840"/>
    </source>
</evidence>
<dbReference type="EMBL" id="CP061799">
    <property type="protein sequence ID" value="QTA83937.1"/>
    <property type="molecule type" value="Genomic_DNA"/>
</dbReference>
<keyword evidence="5" id="KW-0808">Transferase</keyword>
<dbReference type="CDD" id="cd16922">
    <property type="entry name" value="HATPase_EvgS-ArcB-TorS-like"/>
    <property type="match status" value="1"/>
</dbReference>
<dbReference type="InterPro" id="IPR036097">
    <property type="entry name" value="HisK_dim/P_sf"/>
</dbReference>
<keyword evidence="9" id="KW-0902">Two-component regulatory system</keyword>
<keyword evidence="20" id="KW-1185">Reference proteome</keyword>
<dbReference type="SMART" id="SM00388">
    <property type="entry name" value="HisKA"/>
    <property type="match status" value="1"/>
</dbReference>
<feature type="modified residue" description="4-aspartylphosphate" evidence="15">
    <location>
        <position position="550"/>
    </location>
</feature>
<comment type="subcellular location">
    <subcellularLocation>
        <location evidence="2">Membrane</location>
    </subcellularLocation>
</comment>
<dbReference type="InterPro" id="IPR004358">
    <property type="entry name" value="Sig_transdc_His_kin-like_C"/>
</dbReference>
<keyword evidence="11" id="KW-0238">DNA-binding</keyword>
<dbReference type="CDD" id="cd00082">
    <property type="entry name" value="HisKA"/>
    <property type="match status" value="1"/>
</dbReference>
<evidence type="ECO:0000313" key="19">
    <source>
        <dbReference type="EMBL" id="QTA83937.1"/>
    </source>
</evidence>
<dbReference type="SMART" id="SM00387">
    <property type="entry name" value="HATPase_c"/>
    <property type="match status" value="1"/>
</dbReference>
<evidence type="ECO:0000256" key="15">
    <source>
        <dbReference type="PROSITE-ProRule" id="PRU00169"/>
    </source>
</evidence>
<dbReference type="SMART" id="SM00448">
    <property type="entry name" value="REC"/>
    <property type="match status" value="2"/>
</dbReference>